<organism evidence="1 2">
    <name type="scientific">Kitasatospora paranensis</name>
    <dbReference type="NCBI Taxonomy" id="258053"/>
    <lineage>
        <taxon>Bacteria</taxon>
        <taxon>Bacillati</taxon>
        <taxon>Actinomycetota</taxon>
        <taxon>Actinomycetes</taxon>
        <taxon>Kitasatosporales</taxon>
        <taxon>Streptomycetaceae</taxon>
        <taxon>Kitasatospora</taxon>
    </lineage>
</organism>
<dbReference type="Proteomes" id="UP001596435">
    <property type="component" value="Unassembled WGS sequence"/>
</dbReference>
<dbReference type="EMBL" id="JBHTAJ010000073">
    <property type="protein sequence ID" value="MFC7183620.1"/>
    <property type="molecule type" value="Genomic_DNA"/>
</dbReference>
<sequence>MTRSIGNVALKAARQATGISSQKALLLALRQAARELGMGAVGISPRQVARWESDTPGWPRADYQRLLVHVLRLPVEQLGFRAPWDGHGSPSAAGPPLAPVATAPVRVALPAPRSAGSQPDTIGADYAVVTEAHRRMYWSVPPATLHQAVAEHAALGTALLGETTGVARRILAAALAESLLLAARIQFFDLRRPDQADATYLRALQAAGEADDSLLGAAILAHLAFVPGWAGRREDAVERMQAARTYARRGPASTDLLAWLDAVEAECLTRCGDHRAALSVLRRAEDVLADGTDRPPSPAWFTWFSPVRLAAFKGHTELSAGHLPQARTTLEGVLVALPASDRKQRSVVLGDLAMVEARAGRVGAACGLLEQALDQLAVTWYATGMERVREARRALAEWQERAEVRRVDDRLYSWSSTISTLQR</sequence>
<evidence type="ECO:0000313" key="1">
    <source>
        <dbReference type="EMBL" id="MFC7183620.1"/>
    </source>
</evidence>
<dbReference type="Gene3D" id="1.25.40.10">
    <property type="entry name" value="Tetratricopeptide repeat domain"/>
    <property type="match status" value="1"/>
</dbReference>
<proteinExistence type="predicted"/>
<reference evidence="2" key="1">
    <citation type="journal article" date="2019" name="Int. J. Syst. Evol. Microbiol.">
        <title>The Global Catalogue of Microorganisms (GCM) 10K type strain sequencing project: providing services to taxonomists for standard genome sequencing and annotation.</title>
        <authorList>
            <consortium name="The Broad Institute Genomics Platform"/>
            <consortium name="The Broad Institute Genome Sequencing Center for Infectious Disease"/>
            <person name="Wu L."/>
            <person name="Ma J."/>
        </authorList>
    </citation>
    <scope>NUCLEOTIDE SEQUENCE [LARGE SCALE GENOMIC DNA]</scope>
    <source>
        <strain evidence="2">CGMCC 1.12859</strain>
    </source>
</reference>
<gene>
    <name evidence="1" type="ORF">ACFQMG_29160</name>
</gene>
<accession>A0ABW2G297</accession>
<name>A0ABW2G297_9ACTN</name>
<protein>
    <submittedName>
        <fullName evidence="1">Transcriptional regulator</fullName>
    </submittedName>
</protein>
<dbReference type="RefSeq" id="WP_380232430.1">
    <property type="nucleotide sequence ID" value="NZ_JBHSVH010000002.1"/>
</dbReference>
<comment type="caution">
    <text evidence="1">The sequence shown here is derived from an EMBL/GenBank/DDBJ whole genome shotgun (WGS) entry which is preliminary data.</text>
</comment>
<dbReference type="InterPro" id="IPR011990">
    <property type="entry name" value="TPR-like_helical_dom_sf"/>
</dbReference>
<evidence type="ECO:0000313" key="2">
    <source>
        <dbReference type="Proteomes" id="UP001596435"/>
    </source>
</evidence>
<keyword evidence="2" id="KW-1185">Reference proteome</keyword>